<gene>
    <name evidence="3" type="ORF">H8D96_13280</name>
</gene>
<protein>
    <submittedName>
        <fullName evidence="3">Uncharacterized protein</fullName>
    </submittedName>
</protein>
<feature type="region of interest" description="Disordered" evidence="1">
    <location>
        <begin position="244"/>
        <end position="325"/>
    </location>
</feature>
<keyword evidence="2" id="KW-0812">Transmembrane</keyword>
<evidence type="ECO:0000256" key="2">
    <source>
        <dbReference type="SAM" id="Phobius"/>
    </source>
</evidence>
<dbReference type="Proteomes" id="UP000605201">
    <property type="component" value="Unassembled WGS sequence"/>
</dbReference>
<feature type="compositionally biased region" description="Low complexity" evidence="1">
    <location>
        <begin position="255"/>
        <end position="268"/>
    </location>
</feature>
<dbReference type="EMBL" id="JACNIG010000252">
    <property type="protein sequence ID" value="MBC8432876.1"/>
    <property type="molecule type" value="Genomic_DNA"/>
</dbReference>
<keyword evidence="2" id="KW-0472">Membrane</keyword>
<reference evidence="3 4" key="1">
    <citation type="submission" date="2020-08" db="EMBL/GenBank/DDBJ databases">
        <title>Bridging the membrane lipid divide: bacteria of the FCB group superphylum have the potential to synthesize archaeal ether lipids.</title>
        <authorList>
            <person name="Villanueva L."/>
            <person name="Von Meijenfeldt F.A.B."/>
            <person name="Westbye A.B."/>
            <person name="Yadav S."/>
            <person name="Hopmans E.C."/>
            <person name="Dutilh B.E."/>
            <person name="Sinninghe Damste J.S."/>
        </authorList>
    </citation>
    <scope>NUCLEOTIDE SEQUENCE [LARGE SCALE GENOMIC DNA]</scope>
    <source>
        <strain evidence="3">NIOZ-UU17</strain>
    </source>
</reference>
<proteinExistence type="predicted"/>
<name>A0A8J6TMT0_9BACT</name>
<sequence length="325" mass="35939">MTENESAKFRIRSDDNPEAQFQEDNQELKLDKLSRRITLITILIPCLIGGILFLAYRDIQTRVGRVSDTGTTTVKTLSKDLESRFSSLLIKHAKLEVDSAQKISSLEKTTASLQKNLQEAATAIKYIRAARKSDNQKIANAINAMNKTLGTLAPLPQNLETMASDIKLYDQKLSKELGSFSQSLEGIRNNLIKIQADIIYLASVKTDNKAFDLALQSQQKNYQLDLQQTKRDIDKKIASLESKIRRIGQVETPPSKKSQTKSSQKSTSVPPESKPDSKAKTSQNTATPKSGSVENAVKESATPKPVSEDTSSLPKPGSFIEQDIQ</sequence>
<organism evidence="3 4">
    <name type="scientific">Candidatus Desulfatibia vada</name>
    <dbReference type="NCBI Taxonomy" id="2841696"/>
    <lineage>
        <taxon>Bacteria</taxon>
        <taxon>Pseudomonadati</taxon>
        <taxon>Thermodesulfobacteriota</taxon>
        <taxon>Desulfobacteria</taxon>
        <taxon>Desulfobacterales</taxon>
        <taxon>Desulfobacterales incertae sedis</taxon>
        <taxon>Candidatus Desulfatibia</taxon>
    </lineage>
</organism>
<feature type="transmembrane region" description="Helical" evidence="2">
    <location>
        <begin position="37"/>
        <end position="56"/>
    </location>
</feature>
<accession>A0A8J6TMT0</accession>
<comment type="caution">
    <text evidence="3">The sequence shown here is derived from an EMBL/GenBank/DDBJ whole genome shotgun (WGS) entry which is preliminary data.</text>
</comment>
<dbReference type="AlphaFoldDB" id="A0A8J6TMT0"/>
<evidence type="ECO:0000313" key="3">
    <source>
        <dbReference type="EMBL" id="MBC8432876.1"/>
    </source>
</evidence>
<keyword evidence="2" id="KW-1133">Transmembrane helix</keyword>
<evidence type="ECO:0000256" key="1">
    <source>
        <dbReference type="SAM" id="MobiDB-lite"/>
    </source>
</evidence>
<evidence type="ECO:0000313" key="4">
    <source>
        <dbReference type="Proteomes" id="UP000605201"/>
    </source>
</evidence>
<feature type="compositionally biased region" description="Polar residues" evidence="1">
    <location>
        <begin position="280"/>
        <end position="293"/>
    </location>
</feature>